<sequence length="188" mass="21095">MMWNRKVCRTFRLLVVAFLTSFPLIVWAKVAETSLKELATRSDLIVLAKVSKVEDGPADIKTEDDRVFPRVKVATARVVETWKGTPGPEVRYVASSLWTCDISDAEEGEQVVLFLETRKDSPIMTIAHSGRGRMPLREVKGKNHATIWSDDVQLPKGTVTIPGPEPKYSFVRSIELSILKALVRESSR</sequence>
<dbReference type="EMBL" id="JARRAG010000006">
    <property type="protein sequence ID" value="MDG3008422.1"/>
    <property type="molecule type" value="Genomic_DNA"/>
</dbReference>
<protein>
    <submittedName>
        <fullName evidence="1">Uncharacterized protein</fullName>
    </submittedName>
</protein>
<dbReference type="RefSeq" id="WP_277864741.1">
    <property type="nucleotide sequence ID" value="NZ_JARRAG010000006.1"/>
</dbReference>
<proteinExistence type="predicted"/>
<gene>
    <name evidence="1" type="ORF">PZE19_32045</name>
</gene>
<reference evidence="1 2" key="1">
    <citation type="submission" date="2023-03" db="EMBL/GenBank/DDBJ databases">
        <title>Paludisphaera mucosa sp. nov. a novel planctomycete from northern fen.</title>
        <authorList>
            <person name="Ivanova A."/>
        </authorList>
    </citation>
    <scope>NUCLEOTIDE SEQUENCE [LARGE SCALE GENOMIC DNA]</scope>
    <source>
        <strain evidence="1 2">Pla2</strain>
    </source>
</reference>
<organism evidence="1 2">
    <name type="scientific">Paludisphaera mucosa</name>
    <dbReference type="NCBI Taxonomy" id="3030827"/>
    <lineage>
        <taxon>Bacteria</taxon>
        <taxon>Pseudomonadati</taxon>
        <taxon>Planctomycetota</taxon>
        <taxon>Planctomycetia</taxon>
        <taxon>Isosphaerales</taxon>
        <taxon>Isosphaeraceae</taxon>
        <taxon>Paludisphaera</taxon>
    </lineage>
</organism>
<evidence type="ECO:0000313" key="1">
    <source>
        <dbReference type="EMBL" id="MDG3008422.1"/>
    </source>
</evidence>
<name>A0ABT6FLH3_9BACT</name>
<comment type="caution">
    <text evidence="1">The sequence shown here is derived from an EMBL/GenBank/DDBJ whole genome shotgun (WGS) entry which is preliminary data.</text>
</comment>
<accession>A0ABT6FLH3</accession>
<dbReference type="Proteomes" id="UP001216907">
    <property type="component" value="Unassembled WGS sequence"/>
</dbReference>
<evidence type="ECO:0000313" key="2">
    <source>
        <dbReference type="Proteomes" id="UP001216907"/>
    </source>
</evidence>
<keyword evidence="2" id="KW-1185">Reference proteome</keyword>